<accession>A0A2A6BQP6</accession>
<protein>
    <submittedName>
        <fullName evidence="2">Uncharacterized protein</fullName>
    </submittedName>
</protein>
<evidence type="ECO:0000313" key="3">
    <source>
        <dbReference type="Proteomes" id="UP000005239"/>
    </source>
</evidence>
<reference evidence="3" key="1">
    <citation type="journal article" date="2008" name="Nat. Genet.">
        <title>The Pristionchus pacificus genome provides a unique perspective on nematode lifestyle and parasitism.</title>
        <authorList>
            <person name="Dieterich C."/>
            <person name="Clifton S.W."/>
            <person name="Schuster L.N."/>
            <person name="Chinwalla A."/>
            <person name="Delehaunty K."/>
            <person name="Dinkelacker I."/>
            <person name="Fulton L."/>
            <person name="Fulton R."/>
            <person name="Godfrey J."/>
            <person name="Minx P."/>
            <person name="Mitreva M."/>
            <person name="Roeseler W."/>
            <person name="Tian H."/>
            <person name="Witte H."/>
            <person name="Yang S.P."/>
            <person name="Wilson R.K."/>
            <person name="Sommer R.J."/>
        </authorList>
    </citation>
    <scope>NUCLEOTIDE SEQUENCE [LARGE SCALE GENOMIC DNA]</scope>
    <source>
        <strain evidence="3">PS312</strain>
    </source>
</reference>
<name>A0A2A6BQP6_PRIPA</name>
<sequence>MRNGESPVSKYTPLFTAAAVVDERAGREERTDDERDERVGRSEREFREMKMWERVGEKKREKRVGATRKRGHRGKKQLLFRIEKKERRKGEEGQITMDERDEGFIPMKK</sequence>
<organism evidence="2 3">
    <name type="scientific">Pristionchus pacificus</name>
    <name type="common">Parasitic nematode worm</name>
    <dbReference type="NCBI Taxonomy" id="54126"/>
    <lineage>
        <taxon>Eukaryota</taxon>
        <taxon>Metazoa</taxon>
        <taxon>Ecdysozoa</taxon>
        <taxon>Nematoda</taxon>
        <taxon>Chromadorea</taxon>
        <taxon>Rhabditida</taxon>
        <taxon>Rhabditina</taxon>
        <taxon>Diplogasteromorpha</taxon>
        <taxon>Diplogasteroidea</taxon>
        <taxon>Neodiplogasteridae</taxon>
        <taxon>Pristionchus</taxon>
    </lineage>
</organism>
<feature type="compositionally biased region" description="Basic residues" evidence="1">
    <location>
        <begin position="60"/>
        <end position="78"/>
    </location>
</feature>
<feature type="compositionally biased region" description="Basic and acidic residues" evidence="1">
    <location>
        <begin position="81"/>
        <end position="92"/>
    </location>
</feature>
<dbReference type="Proteomes" id="UP000005239">
    <property type="component" value="Unassembled WGS sequence"/>
</dbReference>
<evidence type="ECO:0000313" key="2">
    <source>
        <dbReference type="EnsemblMetazoa" id="PPA44292.1"/>
    </source>
</evidence>
<feature type="region of interest" description="Disordered" evidence="1">
    <location>
        <begin position="22"/>
        <end position="42"/>
    </location>
</feature>
<reference evidence="2" key="2">
    <citation type="submission" date="2022-06" db="UniProtKB">
        <authorList>
            <consortium name="EnsemblMetazoa"/>
        </authorList>
    </citation>
    <scope>IDENTIFICATION</scope>
    <source>
        <strain evidence="2">PS312</strain>
    </source>
</reference>
<keyword evidence="3" id="KW-1185">Reference proteome</keyword>
<proteinExistence type="predicted"/>
<dbReference type="EnsemblMetazoa" id="PPA44292.1">
    <property type="protein sequence ID" value="PPA44292.1"/>
    <property type="gene ID" value="WBGene00282661"/>
</dbReference>
<dbReference type="AlphaFoldDB" id="A0A2A6BQP6"/>
<gene>
    <name evidence="2" type="primary">WBGene00282661</name>
</gene>
<accession>A0A8R1UZQ6</accession>
<evidence type="ECO:0000256" key="1">
    <source>
        <dbReference type="SAM" id="MobiDB-lite"/>
    </source>
</evidence>
<feature type="region of interest" description="Disordered" evidence="1">
    <location>
        <begin position="57"/>
        <end position="109"/>
    </location>
</feature>